<gene>
    <name evidence="1" type="ORF">PHET_00030</name>
</gene>
<protein>
    <submittedName>
        <fullName evidence="1">Uncharacterized protein</fullName>
    </submittedName>
</protein>
<keyword evidence="2" id="KW-1185">Reference proteome</keyword>
<dbReference type="AlphaFoldDB" id="A0A8J4TP69"/>
<proteinExistence type="predicted"/>
<dbReference type="Proteomes" id="UP000748531">
    <property type="component" value="Unassembled WGS sequence"/>
</dbReference>
<comment type="caution">
    <text evidence="1">The sequence shown here is derived from an EMBL/GenBank/DDBJ whole genome shotgun (WGS) entry which is preliminary data.</text>
</comment>
<accession>A0A8J4TP69</accession>
<reference evidence="1" key="1">
    <citation type="submission" date="2019-05" db="EMBL/GenBank/DDBJ databases">
        <title>Annotation for the trematode Paragonimus heterotremus.</title>
        <authorList>
            <person name="Choi Y.-J."/>
        </authorList>
    </citation>
    <scope>NUCLEOTIDE SEQUENCE</scope>
    <source>
        <strain evidence="1">LC</strain>
    </source>
</reference>
<evidence type="ECO:0000313" key="2">
    <source>
        <dbReference type="Proteomes" id="UP000748531"/>
    </source>
</evidence>
<sequence length="128" mass="15304">MTQLLSRREEEHNRVKSEQLYNERYPAHRVIHGRPNVLTLTGYCRNGQKVPLNVPPPLFFLQLLTDKLVSTPFLPIFQSPMTRLIRCLQKCLFDIFRFHSLTFSTFCLQWYFQCDEFHLVCESFNSFQ</sequence>
<organism evidence="1 2">
    <name type="scientific">Paragonimus heterotremus</name>
    <dbReference type="NCBI Taxonomy" id="100268"/>
    <lineage>
        <taxon>Eukaryota</taxon>
        <taxon>Metazoa</taxon>
        <taxon>Spiralia</taxon>
        <taxon>Lophotrochozoa</taxon>
        <taxon>Platyhelminthes</taxon>
        <taxon>Trematoda</taxon>
        <taxon>Digenea</taxon>
        <taxon>Plagiorchiida</taxon>
        <taxon>Troglotremata</taxon>
        <taxon>Troglotrematidae</taxon>
        <taxon>Paragonimus</taxon>
    </lineage>
</organism>
<dbReference type="EMBL" id="LUCH01000012">
    <property type="protein sequence ID" value="KAF5406422.1"/>
    <property type="molecule type" value="Genomic_DNA"/>
</dbReference>
<name>A0A8J4TP69_9TREM</name>
<evidence type="ECO:0000313" key="1">
    <source>
        <dbReference type="EMBL" id="KAF5406422.1"/>
    </source>
</evidence>